<feature type="transmembrane region" description="Helical" evidence="14">
    <location>
        <begin position="2341"/>
        <end position="2362"/>
    </location>
</feature>
<evidence type="ECO:0000256" key="8">
    <source>
        <dbReference type="ARBA" id="ARBA00022989"/>
    </source>
</evidence>
<proteinExistence type="evidence at transcript level"/>
<feature type="domain" description="Cadherin" evidence="18">
    <location>
        <begin position="794"/>
        <end position="902"/>
    </location>
</feature>
<dbReference type="Pfam" id="PF02793">
    <property type="entry name" value="HRM"/>
    <property type="match status" value="1"/>
</dbReference>
<dbReference type="SUPFAM" id="SSF49899">
    <property type="entry name" value="Concanavalin A-like lectins/glucanases"/>
    <property type="match status" value="2"/>
</dbReference>
<evidence type="ECO:0000256" key="5">
    <source>
        <dbReference type="ARBA" id="ARBA00022729"/>
    </source>
</evidence>
<feature type="domain" description="EGF-like" evidence="16">
    <location>
        <begin position="1795"/>
        <end position="1833"/>
    </location>
</feature>
<evidence type="ECO:0000256" key="13">
    <source>
        <dbReference type="PROSITE-ProRule" id="PRU00076"/>
    </source>
</evidence>
<comment type="caution">
    <text evidence="13">Lacks conserved residue(s) required for the propagation of feature annotation.</text>
</comment>
<feature type="domain" description="Cadherin" evidence="18">
    <location>
        <begin position="903"/>
        <end position="1010"/>
    </location>
</feature>
<dbReference type="CDD" id="cd00054">
    <property type="entry name" value="EGF_CA"/>
    <property type="match status" value="3"/>
</dbReference>
<dbReference type="InterPro" id="IPR000832">
    <property type="entry name" value="GPCR_2_secretin-like"/>
</dbReference>
<keyword evidence="6" id="KW-0677">Repeat</keyword>
<evidence type="ECO:0000256" key="12">
    <source>
        <dbReference type="PROSITE-ProRule" id="PRU00043"/>
    </source>
</evidence>
<evidence type="ECO:0000256" key="2">
    <source>
        <dbReference type="ARBA" id="ARBA00004651"/>
    </source>
</evidence>
<dbReference type="InterPro" id="IPR015919">
    <property type="entry name" value="Cadherin-like_sf"/>
</dbReference>
<evidence type="ECO:0000256" key="3">
    <source>
        <dbReference type="ARBA" id="ARBA00022536"/>
    </source>
</evidence>
<dbReference type="Gene3D" id="2.60.40.60">
    <property type="entry name" value="Cadherins"/>
    <property type="match status" value="8"/>
</dbReference>
<dbReference type="Pfam" id="PF00002">
    <property type="entry name" value="7tm_2"/>
    <property type="match status" value="1"/>
</dbReference>
<dbReference type="PANTHER" id="PTHR24028:SF263">
    <property type="entry name" value="CADHERIN-RELATED FAMILY MEMBER 1"/>
    <property type="match status" value="1"/>
</dbReference>
<feature type="domain" description="Laminin G" evidence="15">
    <location>
        <begin position="1341"/>
        <end position="1554"/>
    </location>
</feature>
<dbReference type="Gene3D" id="4.10.1240.10">
    <property type="entry name" value="GPCR, family 2, extracellular hormone receptor domain"/>
    <property type="match status" value="1"/>
</dbReference>
<protein>
    <submittedName>
        <fullName evidence="19">Protocadherin-like wing polarity protein stan</fullName>
    </submittedName>
</protein>
<feature type="transmembrane region" description="Helical" evidence="14">
    <location>
        <begin position="2452"/>
        <end position="2473"/>
    </location>
</feature>
<feature type="domain" description="Cadherin" evidence="18">
    <location>
        <begin position="280"/>
        <end position="384"/>
    </location>
</feature>
<dbReference type="PROSITE" id="PS50025">
    <property type="entry name" value="LAM_G_DOMAIN"/>
    <property type="match status" value="2"/>
</dbReference>
<feature type="domain" description="Cadherin" evidence="18">
    <location>
        <begin position="693"/>
        <end position="793"/>
    </location>
</feature>
<keyword evidence="9 14" id="KW-0472">Membrane</keyword>
<dbReference type="FunFam" id="2.60.40.60:FF:000080">
    <property type="entry name" value="FAT atypical cadherin 1"/>
    <property type="match status" value="1"/>
</dbReference>
<evidence type="ECO:0000259" key="17">
    <source>
        <dbReference type="PROSITE" id="PS50227"/>
    </source>
</evidence>
<dbReference type="GO" id="GO:0004930">
    <property type="term" value="F:G protein-coupled receptor activity"/>
    <property type="evidence" value="ECO:0007669"/>
    <property type="project" value="InterPro"/>
</dbReference>
<dbReference type="GO" id="GO:0005886">
    <property type="term" value="C:plasma membrane"/>
    <property type="evidence" value="ECO:0007669"/>
    <property type="project" value="UniProtKB-SubCell"/>
</dbReference>
<dbReference type="PROSITE" id="PS00022">
    <property type="entry name" value="EGF_1"/>
    <property type="match status" value="2"/>
</dbReference>
<dbReference type="Gene3D" id="2.60.120.200">
    <property type="match status" value="2"/>
</dbReference>
<dbReference type="PRINTS" id="PR00205">
    <property type="entry name" value="CADHERIN"/>
</dbReference>
<feature type="transmembrane region" description="Helical" evidence="14">
    <location>
        <begin position="2310"/>
        <end position="2329"/>
    </location>
</feature>
<dbReference type="SMART" id="SM00181">
    <property type="entry name" value="EGF"/>
    <property type="match status" value="5"/>
</dbReference>
<reference evidence="19" key="1">
    <citation type="journal article" date="2011" name="Genome Res.">
        <title>Deep small RNA sequencing from the nematode Ascaris reveals conservation, functional diversification, and novel developmental profiles.</title>
        <authorList>
            <person name="Wang J."/>
            <person name="Czech B."/>
            <person name="Crunk A."/>
            <person name="Wallace A."/>
            <person name="Mitreva M."/>
            <person name="Hannon G.J."/>
            <person name="Davis R.E."/>
        </authorList>
    </citation>
    <scope>NUCLEOTIDE SEQUENCE</scope>
</reference>
<accession>F1KPQ4</accession>
<dbReference type="SMART" id="SM00282">
    <property type="entry name" value="LamG"/>
    <property type="match status" value="2"/>
</dbReference>
<dbReference type="PROSITE" id="PS50227">
    <property type="entry name" value="G_PROTEIN_RECEP_F2_3"/>
    <property type="match status" value="1"/>
</dbReference>
<feature type="disulfide bond" evidence="13">
    <location>
        <begin position="1823"/>
        <end position="1832"/>
    </location>
</feature>
<feature type="domain" description="Laminin G" evidence="15">
    <location>
        <begin position="1590"/>
        <end position="1762"/>
    </location>
</feature>
<dbReference type="SMART" id="SM00008">
    <property type="entry name" value="HormR"/>
    <property type="match status" value="1"/>
</dbReference>
<dbReference type="PROSITE" id="PS01186">
    <property type="entry name" value="EGF_2"/>
    <property type="match status" value="1"/>
</dbReference>
<dbReference type="InterPro" id="IPR000742">
    <property type="entry name" value="EGF"/>
</dbReference>
<feature type="domain" description="Cadherin" evidence="18">
    <location>
        <begin position="385"/>
        <end position="487"/>
    </location>
</feature>
<dbReference type="FunFam" id="2.10.25.10:FF:000122">
    <property type="entry name" value="Protein crumbs homolog 2"/>
    <property type="match status" value="1"/>
</dbReference>
<dbReference type="GO" id="GO:0007411">
    <property type="term" value="P:axon guidance"/>
    <property type="evidence" value="ECO:0007669"/>
    <property type="project" value="UniProtKB-ARBA"/>
</dbReference>
<dbReference type="PANTHER" id="PTHR24028">
    <property type="entry name" value="CADHERIN-87A"/>
    <property type="match status" value="1"/>
</dbReference>
<dbReference type="PROSITE" id="PS00232">
    <property type="entry name" value="CADHERIN_1"/>
    <property type="match status" value="6"/>
</dbReference>
<dbReference type="Pfam" id="PF02210">
    <property type="entry name" value="Laminin_G_2"/>
    <property type="match status" value="1"/>
</dbReference>
<dbReference type="Pfam" id="PF23592">
    <property type="entry name" value="Cadherin_CELSR2_9th"/>
    <property type="match status" value="1"/>
</dbReference>
<evidence type="ECO:0000259" key="16">
    <source>
        <dbReference type="PROSITE" id="PS50026"/>
    </source>
</evidence>
<evidence type="ECO:0000256" key="14">
    <source>
        <dbReference type="SAM" id="Phobius"/>
    </source>
</evidence>
<sequence length="2637" mass="294308">MQATPLRTSMLALVISFTAAPTAMPSLLWSPCFAAFFTVYVSSHLTTPPHFVRCLCDSSCSPQPDDIIWLPTSYPPCLHRGQPLLLWNTTGCKSLFNIHSRNVSLDVESGLLFTERRVCFYSSVWHLQYSFECVGSENAHNKRTLQIGHRRFSRKSRNRRWLRRRNPTASPVHFQQDRYVVEVAESAPVTSLVTTIHATNMNGQPLHFSLAAPEDSRSANLFTLDTVSGEIRVAKPLDREMLDTHVLKVTAYERLEPFVSASTTVIVDVLDVQDNAPIFEINSYFAEVREDAPIGTTVASVFARDLDAGLNGEVEYSLSETEGSNLLRINPSSGVIQTAAELDRETLDVIRLSVFATDKGDPPMSSSALVEITILDVNDNCPVFEMGSYNVTIMENITLPAMIIQLKATDADFGENGKVHYSIVASGASGFSIDYDNGMVFLREKLDTRLSPVSLIIRAKDSSQPAQSSTVTCTVYVADVNDHAPLFVASQQQIFIDENTPLGHEVGRVFAVDQDVGTNGIVRYSLDEGSSSGFEINAISGSIKIRGELDREKNETHILKVRAKDGGDPPLSDTIIITIHLRDVNDNAPYFEPDVYNVTVPESTPRGAQIISVTAKDDDKDQRITYKIQRMDRDIFTLTDLGEQGALLSLSDSFRNTDDVIEVIVSATDQGGLKGMCTVFIVVSDVNAPPSFLTHPFTVRISEHSAIGSEVIHLQAEDGDRGTNAMITYTIDSPDFAIDEKTGLITVASDLDREVRTTYVVNVTVQDHASPPLTASTTIEIILEDVNDNAPVFSSSNYTMTISEDTPVGTSFMQITATDLDAGSNAFVDYFIDVNDKRALKVDAFKLDRSSGTLRVHKKLDREQNDIHVIPVIARDRGNPSLSSSATVTVVLSDVNDNAPQFESCRYDLWIAENSPIGTVVGTIVARDRDVGHNARIHFKIFGGVDAKLFDIEADPNQEGVVHILSRKIFDYEAKNNKFYLEIQASSGQLSSTVPIYVHVSDVNDNKPQLRDFVVAIASYDGESFDPQIGTVPAFDPDHNATLEFHVESNDVILVDRFSGALRTVSAWRRHIEAHYKACVSDGPNTACAMCHVIYTPVDESSLRESVTARIDDMNQDEFLDYHTFRRFITAISLLDRWYPKDVHVFSVHSEGRLTNVTFFVRHKGRLQRSRRIQELIRDAKGRLNDVSGMNIDVLWDESCASEPCPYYQQCRQVHKYLHSAQRFKTDSFLMRSLDVVGTFTCECSKGFAGSDALQQLCNERIDQCYSSPCHHQGTCIPLENGYRCDCPPGRIGTNCEGTIFSDACLPHSCFSEALCAIKNRTIFCENCKWAKHDTDELCRLRSLAFTGEGYVALPIAVPRMEFKIEFSLATTSGSGVVLFAGDLKSDFLEVSLEDALLGARFSLGKEIFEGRMEDWRVNKVNDGNWHKVTVDFYDHKLVLSLDACEPYISMAFSNTTGYGKCATEVVANLPEKCADGSVTCHRFLDVVPVVYFGARPGVASKSEYNTVLNDESLMPVVQHGYTGCISNLSVDGLLYHFSSFSELSRSGVVLAGCKEKREVCSSMPCHPSSRCENYWGGHHCRCEHQLHTEHACSAERPSYVMLDDEESYVMWKVHNADVFRNVSLEFRTRSRDTQVIAVEFVLHSDFITFSLAQGYGVVTVGRQQFTLTFPYFSDGKFKAILIGIDGMFVRVLVDYIHEKRFPLSEGEAVLGVRSMYSGLAPSMSHPQRFEGCLRNVKLNNLRAKVVEQSRTKSNCQVRNECGQPHICPRNSRCIRDWDRHRCHCLKGYIGDNCTDACAFPRICAHQGFCSRSNNSYGYECRCADGFTGRNCERKAVTRTCPLGWYGKFPHCRECECDVRRGFIRQCDEKTGTCLCEPGNYFSIDRCVPCECGFGSSGKSCSALGQCQCTGEALGRRCDRCAHAAEELDRQTLKCVKVHNRCPSNIEQGIQWPTTVHGVVARQSCSFGETGIALRKCGNNGKWEQVNSYNCTFFAYQKMADAASNIELAQMLANATNDRWTMRGINLEIANDAVKRLLDAERKTNATFHVRTEDFTRNILQSLNNLASVANNANYVRTSRAVLDIGAHLRVVHERNHYLNSFFFSGDKLVFSIDTLSQSDHHILPRFANFVDDRTESLRSVTIQLLCSLRQTDVIFYAIFHEPKCHGCENSIVAVLLDDRPCTIRISFPVVESNGWTYPECVRLGAVQANNATSSDLPHPESKDILFSRWSSEGSTLAALNSTHVVCQFQQFGVFTIFMRTDRGALIRFTLPHSIPYTGPLSAAFALLLTLLSASATICRGSIRTRIVRFGFIISFLLDASTIFFIHRIPPSNVFCPVQNAVVSFCTSALFAWLFLYALRIYCFFLNGYTQPNLTMVLVIGIIVPVLLSSLTFFFAPGCSLRVYAWFFWILVTPIILLLLLNLYALLTSLIISTKKQFDIVVSRFSPRKTLILHLILTAFCVAYNTFGLFLLYDRQTNPLLEAATNVILVLFSAYLFLWSGYFGRESVSAHSGELWVNDASKAAIGSSERQCNSPLLPLTDALDTYAAIKMNGMRQWMPDIIPSATCVHQERPITTLPRPNILSPATKVLHHEPVYGNVSIIRPISSKFYHTSDDDMEHAYGSYTSKRFYPSSTFTR</sequence>
<keyword evidence="11" id="KW-0325">Glycoprotein</keyword>
<evidence type="ECO:0000256" key="6">
    <source>
        <dbReference type="ARBA" id="ARBA00022737"/>
    </source>
</evidence>
<dbReference type="CDD" id="cd00110">
    <property type="entry name" value="LamG"/>
    <property type="match status" value="2"/>
</dbReference>
<dbReference type="PROSITE" id="PS50026">
    <property type="entry name" value="EGF_3"/>
    <property type="match status" value="3"/>
</dbReference>
<dbReference type="EMBL" id="JI163891">
    <property type="protein sequence ID" value="ADY39858.1"/>
    <property type="molecule type" value="mRNA"/>
</dbReference>
<keyword evidence="8 14" id="KW-1133">Transmembrane helix</keyword>
<dbReference type="InterPro" id="IPR050174">
    <property type="entry name" value="Protocadherin/Cadherin-CA"/>
</dbReference>
<dbReference type="InterPro" id="IPR020894">
    <property type="entry name" value="Cadherin_CS"/>
</dbReference>
<keyword evidence="10 13" id="KW-1015">Disulfide bond</keyword>
<feature type="domain" description="G-protein coupled receptors family 2 profile 1" evidence="17">
    <location>
        <begin position="1920"/>
        <end position="1995"/>
    </location>
</feature>
<dbReference type="InterPro" id="IPR002049">
    <property type="entry name" value="LE_dom"/>
</dbReference>
<keyword evidence="5" id="KW-0732">Signal</keyword>
<feature type="domain" description="Cadherin" evidence="18">
    <location>
        <begin position="488"/>
        <end position="591"/>
    </location>
</feature>
<name>F1KPQ4_ASCSU</name>
<dbReference type="InterPro" id="IPR056286">
    <property type="entry name" value="Cadherin_CELSR1-3_9th"/>
</dbReference>
<dbReference type="GO" id="GO:0007156">
    <property type="term" value="P:homophilic cell adhesion via plasma membrane adhesion molecules"/>
    <property type="evidence" value="ECO:0007669"/>
    <property type="project" value="InterPro"/>
</dbReference>
<evidence type="ECO:0000256" key="7">
    <source>
        <dbReference type="ARBA" id="ARBA00022837"/>
    </source>
</evidence>
<dbReference type="SUPFAM" id="SSF57196">
    <property type="entry name" value="EGF/Laminin"/>
    <property type="match status" value="2"/>
</dbReference>
<dbReference type="Pfam" id="PF00028">
    <property type="entry name" value="Cadherin"/>
    <property type="match status" value="7"/>
</dbReference>
<feature type="domain" description="Cadherin" evidence="18">
    <location>
        <begin position="175"/>
        <end position="279"/>
    </location>
</feature>
<evidence type="ECO:0000259" key="15">
    <source>
        <dbReference type="PROSITE" id="PS50025"/>
    </source>
</evidence>
<dbReference type="SMART" id="SM00179">
    <property type="entry name" value="EGF_CA"/>
    <property type="match status" value="4"/>
</dbReference>
<dbReference type="InterPro" id="IPR013320">
    <property type="entry name" value="ConA-like_dom_sf"/>
</dbReference>
<dbReference type="InterPro" id="IPR055928">
    <property type="entry name" value="Fmi-1_DUF7505"/>
</dbReference>
<feature type="domain" description="EGF-like" evidence="16">
    <location>
        <begin position="1758"/>
        <end position="1792"/>
    </location>
</feature>
<evidence type="ECO:0000256" key="1">
    <source>
        <dbReference type="ARBA" id="ARBA00004167"/>
    </source>
</evidence>
<feature type="disulfide bond" evidence="13">
    <location>
        <begin position="1804"/>
        <end position="1821"/>
    </location>
</feature>
<dbReference type="InterPro" id="IPR002126">
    <property type="entry name" value="Cadherin-like_dom"/>
</dbReference>
<dbReference type="FunFam" id="2.60.40.60:FF:000020">
    <property type="entry name" value="Dachsous cadherin-related 1b"/>
    <property type="match status" value="4"/>
</dbReference>
<dbReference type="Pfam" id="PF24337">
    <property type="entry name" value="DUF7505"/>
    <property type="match status" value="1"/>
</dbReference>
<feature type="domain" description="EGF-like" evidence="16">
    <location>
        <begin position="1261"/>
        <end position="1297"/>
    </location>
</feature>
<dbReference type="SUPFAM" id="SSF111418">
    <property type="entry name" value="Hormone receptor domain"/>
    <property type="match status" value="1"/>
</dbReference>
<evidence type="ECO:0000256" key="9">
    <source>
        <dbReference type="ARBA" id="ARBA00023136"/>
    </source>
</evidence>
<evidence type="ECO:0000259" key="18">
    <source>
        <dbReference type="PROSITE" id="PS50268"/>
    </source>
</evidence>
<dbReference type="GO" id="GO:0005509">
    <property type="term" value="F:calcium ion binding"/>
    <property type="evidence" value="ECO:0007669"/>
    <property type="project" value="UniProtKB-UniRule"/>
</dbReference>
<feature type="transmembrane region" description="Helical" evidence="14">
    <location>
        <begin position="2479"/>
        <end position="2498"/>
    </location>
</feature>
<dbReference type="Gene3D" id="2.10.25.10">
    <property type="entry name" value="Laminin"/>
    <property type="match status" value="2"/>
</dbReference>
<organism evidence="19">
    <name type="scientific">Ascaris suum</name>
    <name type="common">Pig roundworm</name>
    <name type="synonym">Ascaris lumbricoides</name>
    <dbReference type="NCBI Taxonomy" id="6253"/>
    <lineage>
        <taxon>Eukaryota</taxon>
        <taxon>Metazoa</taxon>
        <taxon>Ecdysozoa</taxon>
        <taxon>Nematoda</taxon>
        <taxon>Chromadorea</taxon>
        <taxon>Rhabditida</taxon>
        <taxon>Spirurina</taxon>
        <taxon>Ascaridomorpha</taxon>
        <taxon>Ascaridoidea</taxon>
        <taxon>Ascarididae</taxon>
        <taxon>Ascaris</taxon>
    </lineage>
</organism>
<feature type="transmembrane region" description="Helical" evidence="14">
    <location>
        <begin position="2277"/>
        <end position="2298"/>
    </location>
</feature>
<evidence type="ECO:0000256" key="10">
    <source>
        <dbReference type="ARBA" id="ARBA00023157"/>
    </source>
</evidence>
<dbReference type="PROSITE" id="PS50268">
    <property type="entry name" value="CADHERIN_2"/>
    <property type="match status" value="8"/>
</dbReference>
<keyword evidence="3 13" id="KW-0245">EGF-like domain</keyword>
<feature type="transmembrane region" description="Helical" evidence="14">
    <location>
        <begin position="2407"/>
        <end position="2432"/>
    </location>
</feature>
<dbReference type="CDD" id="cd00055">
    <property type="entry name" value="EGF_Lam"/>
    <property type="match status" value="1"/>
</dbReference>
<dbReference type="InterPro" id="IPR036445">
    <property type="entry name" value="GPCR_2_extracell_dom_sf"/>
</dbReference>
<keyword evidence="4 14" id="KW-0812">Transmembrane</keyword>
<dbReference type="InterPro" id="IPR001879">
    <property type="entry name" value="GPCR_2_extracellular_dom"/>
</dbReference>
<comment type="subcellular location">
    <subcellularLocation>
        <location evidence="2">Cell membrane</location>
        <topology evidence="2">Multi-pass membrane protein</topology>
    </subcellularLocation>
    <subcellularLocation>
        <location evidence="1">Membrane</location>
        <topology evidence="1">Single-pass membrane protein</topology>
    </subcellularLocation>
</comment>
<dbReference type="SMART" id="SM00112">
    <property type="entry name" value="CA"/>
    <property type="match status" value="8"/>
</dbReference>
<evidence type="ECO:0000256" key="11">
    <source>
        <dbReference type="ARBA" id="ARBA00023180"/>
    </source>
</evidence>
<evidence type="ECO:0000313" key="19">
    <source>
        <dbReference type="EMBL" id="ADY39858.1"/>
    </source>
</evidence>
<feature type="disulfide bond" evidence="13">
    <location>
        <begin position="1287"/>
        <end position="1296"/>
    </location>
</feature>
<feature type="transmembrane region" description="Helical" evidence="14">
    <location>
        <begin position="2374"/>
        <end position="2395"/>
    </location>
</feature>
<dbReference type="SUPFAM" id="SSF49313">
    <property type="entry name" value="Cadherin-like"/>
    <property type="match status" value="9"/>
</dbReference>
<dbReference type="InterPro" id="IPR001791">
    <property type="entry name" value="Laminin_G"/>
</dbReference>
<dbReference type="CDD" id="cd11304">
    <property type="entry name" value="Cadherin_repeat"/>
    <property type="match status" value="7"/>
</dbReference>
<keyword evidence="7 12" id="KW-0106">Calcium</keyword>
<dbReference type="Pfam" id="PF00008">
    <property type="entry name" value="EGF"/>
    <property type="match status" value="1"/>
</dbReference>
<evidence type="ECO:0000256" key="4">
    <source>
        <dbReference type="ARBA" id="ARBA00022692"/>
    </source>
</evidence>
<feature type="domain" description="Cadherin" evidence="18">
    <location>
        <begin position="592"/>
        <end position="692"/>
    </location>
</feature>
<dbReference type="Gene3D" id="1.20.1070.10">
    <property type="entry name" value="Rhodopsin 7-helix transmembrane proteins"/>
    <property type="match status" value="1"/>
</dbReference>
<dbReference type="InterPro" id="IPR001881">
    <property type="entry name" value="EGF-like_Ca-bd_dom"/>
</dbReference>